<evidence type="ECO:0000259" key="9">
    <source>
        <dbReference type="PROSITE" id="PS50893"/>
    </source>
</evidence>
<evidence type="ECO:0000313" key="12">
    <source>
        <dbReference type="Proteomes" id="UP000655410"/>
    </source>
</evidence>
<dbReference type="Gene3D" id="3.40.50.300">
    <property type="entry name" value="P-loop containing nucleotide triphosphate hydrolases"/>
    <property type="match status" value="2"/>
</dbReference>
<evidence type="ECO:0000256" key="2">
    <source>
        <dbReference type="ARBA" id="ARBA00022692"/>
    </source>
</evidence>
<dbReference type="InterPro" id="IPR027417">
    <property type="entry name" value="P-loop_NTPase"/>
</dbReference>
<evidence type="ECO:0000256" key="7">
    <source>
        <dbReference type="SAM" id="MobiDB-lite"/>
    </source>
</evidence>
<feature type="transmembrane region" description="Helical" evidence="8">
    <location>
        <begin position="612"/>
        <end position="630"/>
    </location>
</feature>
<feature type="transmembrane region" description="Helical" evidence="8">
    <location>
        <begin position="805"/>
        <end position="823"/>
    </location>
</feature>
<dbReference type="InterPro" id="IPR011527">
    <property type="entry name" value="ABC1_TM_dom"/>
</dbReference>
<feature type="transmembrane region" description="Helical" evidence="8">
    <location>
        <begin position="233"/>
        <end position="254"/>
    </location>
</feature>
<dbReference type="InterPro" id="IPR039421">
    <property type="entry name" value="Type_1_exporter"/>
</dbReference>
<dbReference type="NCBIfam" id="TIGR02868">
    <property type="entry name" value="CydC"/>
    <property type="match status" value="1"/>
</dbReference>
<dbReference type="PANTHER" id="PTHR24221:SF590">
    <property type="entry name" value="COMPONENT LINKED WITH THE ASSEMBLY OF CYTOCHROME' TRANSPORT TRANSMEMBRANE ATP-BINDING PROTEIN ABC TRANSPORTER CYDD-RELATED"/>
    <property type="match status" value="1"/>
</dbReference>
<protein>
    <submittedName>
        <fullName evidence="11">ABC transporter</fullName>
    </submittedName>
</protein>
<dbReference type="SUPFAM" id="SSF52540">
    <property type="entry name" value="P-loop containing nucleoside triphosphate hydrolases"/>
    <property type="match status" value="2"/>
</dbReference>
<dbReference type="PANTHER" id="PTHR24221">
    <property type="entry name" value="ATP-BINDING CASSETTE SUB-FAMILY B"/>
    <property type="match status" value="1"/>
</dbReference>
<dbReference type="PROSITE" id="PS50929">
    <property type="entry name" value="ABC_TM1F"/>
    <property type="match status" value="2"/>
</dbReference>
<feature type="transmembrane region" description="Helical" evidence="8">
    <location>
        <begin position="21"/>
        <end position="47"/>
    </location>
</feature>
<dbReference type="EMBL" id="BMNI01000009">
    <property type="protein sequence ID" value="GGO92826.1"/>
    <property type="molecule type" value="Genomic_DNA"/>
</dbReference>
<dbReference type="Pfam" id="PF00005">
    <property type="entry name" value="ABC_tran"/>
    <property type="match status" value="2"/>
</dbReference>
<feature type="compositionally biased region" description="Low complexity" evidence="7">
    <location>
        <begin position="540"/>
        <end position="554"/>
    </location>
</feature>
<keyword evidence="12" id="KW-1185">Reference proteome</keyword>
<dbReference type="InterPro" id="IPR003439">
    <property type="entry name" value="ABC_transporter-like_ATP-bd"/>
</dbReference>
<feature type="region of interest" description="Disordered" evidence="7">
    <location>
        <begin position="1105"/>
        <end position="1131"/>
    </location>
</feature>
<feature type="transmembrane region" description="Helical" evidence="8">
    <location>
        <begin position="721"/>
        <end position="737"/>
    </location>
</feature>
<dbReference type="SMART" id="SM00382">
    <property type="entry name" value="AAA"/>
    <property type="match status" value="2"/>
</dbReference>
<evidence type="ECO:0000313" key="11">
    <source>
        <dbReference type="EMBL" id="GGO92826.1"/>
    </source>
</evidence>
<feature type="region of interest" description="Disordered" evidence="7">
    <location>
        <begin position="540"/>
        <end position="576"/>
    </location>
</feature>
<dbReference type="SUPFAM" id="SSF90123">
    <property type="entry name" value="ABC transporter transmembrane region"/>
    <property type="match status" value="2"/>
</dbReference>
<evidence type="ECO:0000259" key="10">
    <source>
        <dbReference type="PROSITE" id="PS50929"/>
    </source>
</evidence>
<feature type="transmembrane region" description="Helical" evidence="8">
    <location>
        <begin position="580"/>
        <end position="606"/>
    </location>
</feature>
<dbReference type="InterPro" id="IPR003593">
    <property type="entry name" value="AAA+_ATPase"/>
</dbReference>
<sequence>MRPTDPRLRALLTPARLPLAGVVGAGVATGAVVVAQAWVVAGLVVAVLRGSELTWWAAAVLGVLALRAAFGAVGDLCAARAASVVGTVLRHRLVQAYVARAGASDGSGEEAVLATRGVAAAEPYLTRYLPAVVVAGVLPPLTVVAIATQDLLSAVIVVATLPLVPLFGALVGMATRDRAEEQWQAMASLSGHFLDVVRGLPTLVAHRRARAQSARIAEVTDRYRRASLRTLRIAFASSAVLELVATLSVALVAVTVGVRLAGGTLDLRTALVVLLLAPEAYWPLRRVGAEFHAAAEGAATFTAAHDLLATGPASTVDQPAPAGADLVLDRISVTWPGRTLPAVLEVSAVLPARGLTAVTGPSGCGKSTLLAAVAGLLPLDAGSISAGGSEIGGPAWQAQVAWLPQQPLFVSGSIADNLRLARPTAGDDLLWLALAEVALAERVRALPRGLDTPLGEDGATLSAGERARLALARVVVADRPWVLLDEPTAHLDDLTEQVVADTLVTLARDRAVVVVAHRPLLVGLASHHVELPAPPLAALPTTGSAAPDPGRRPAAPLPASPLPATSAAPTPTGGRGRGGLAGATVVGALASASGVALTATAGWLIVQASTRPAVLTLMVAIVGVRAFGLARPVLRYVERLWSHDAALRLLARRRVEVYDALVPLVPGRFGRRRGDLLSSVVDDVDSVVERQLRVRMPLAQLVLVGLLASGVAWFLLPAAGLVVAAAAALGGLAFLLARHGARAAEGQLVGMRAELSEAVVETVQVASELRMWQRSVPAADRAAWLSARMGELSTGATRWLAAGRAVVLAGSGLGMAAMAALTAGPVADGTLPGPVMALLVLLPLALADVAVPCADAGVLAARTAAADERLRVLESTPPAVADVPSPLLPDGAAVTLDHVAARWSPQAPATSPATLDLGPGDRVALVGPSGSGKSTVAAVLLRFLDPVAGDARLGDAPLARLTPDDVRRQVGLLDDHPHVFATTVAENVRLARPAASDAEVEEALRRAYLGPWLDGLPDGLATWLGAGHGGLSGGERARVGVARSLLAGHPVLVLDEPTAHLDNPTAEALAHEVLGGPRERSVLWITHGSAGLGLVDRTVDLTPRAEGPTALRATDRGGAAEPGRGWIHDHD</sequence>
<keyword evidence="2 8" id="KW-0812">Transmembrane</keyword>
<feature type="compositionally biased region" description="Low complexity" evidence="7">
    <location>
        <begin position="562"/>
        <end position="572"/>
    </location>
</feature>
<evidence type="ECO:0000256" key="3">
    <source>
        <dbReference type="ARBA" id="ARBA00022741"/>
    </source>
</evidence>
<keyword evidence="3" id="KW-0547">Nucleotide-binding</keyword>
<dbReference type="InterPro" id="IPR017871">
    <property type="entry name" value="ABC_transporter-like_CS"/>
</dbReference>
<dbReference type="NCBIfam" id="TIGR02857">
    <property type="entry name" value="CydD"/>
    <property type="match status" value="1"/>
</dbReference>
<feature type="transmembrane region" description="Helical" evidence="8">
    <location>
        <begin position="53"/>
        <end position="73"/>
    </location>
</feature>
<dbReference type="RefSeq" id="WP_188784853.1">
    <property type="nucleotide sequence ID" value="NZ_BMNI01000009.1"/>
</dbReference>
<evidence type="ECO:0000256" key="1">
    <source>
        <dbReference type="ARBA" id="ARBA00004651"/>
    </source>
</evidence>
<keyword evidence="6 8" id="KW-0472">Membrane</keyword>
<gene>
    <name evidence="11" type="ORF">GCM10011584_30130</name>
</gene>
<feature type="domain" description="ABC transporter" evidence="9">
    <location>
        <begin position="326"/>
        <end position="558"/>
    </location>
</feature>
<feature type="transmembrane region" description="Helical" evidence="8">
    <location>
        <begin position="128"/>
        <end position="148"/>
    </location>
</feature>
<comment type="subcellular location">
    <subcellularLocation>
        <location evidence="1">Cell membrane</location>
        <topology evidence="1">Multi-pass membrane protein</topology>
    </subcellularLocation>
</comment>
<dbReference type="Pfam" id="PF00664">
    <property type="entry name" value="ABC_membrane"/>
    <property type="match status" value="1"/>
</dbReference>
<feature type="domain" description="ABC transmembrane type-1" evidence="10">
    <location>
        <begin position="20"/>
        <end position="296"/>
    </location>
</feature>
<dbReference type="PROSITE" id="PS50893">
    <property type="entry name" value="ABC_TRANSPORTER_2"/>
    <property type="match status" value="2"/>
</dbReference>
<proteinExistence type="predicted"/>
<dbReference type="CDD" id="cd18584">
    <property type="entry name" value="ABC_6TM_AarD_CydD"/>
    <property type="match status" value="1"/>
</dbReference>
<dbReference type="InterPro" id="IPR014223">
    <property type="entry name" value="ABC_CydC/D"/>
</dbReference>
<comment type="caution">
    <text evidence="11">The sequence shown here is derived from an EMBL/GenBank/DDBJ whole genome shotgun (WGS) entry which is preliminary data.</text>
</comment>
<name>A0ABQ2NCL5_9ACTN</name>
<evidence type="ECO:0000256" key="4">
    <source>
        <dbReference type="ARBA" id="ARBA00022840"/>
    </source>
</evidence>
<evidence type="ECO:0000256" key="5">
    <source>
        <dbReference type="ARBA" id="ARBA00022989"/>
    </source>
</evidence>
<feature type="domain" description="ABC transmembrane type-1" evidence="10">
    <location>
        <begin position="581"/>
        <end position="764"/>
    </location>
</feature>
<accession>A0ABQ2NCL5</accession>
<evidence type="ECO:0000256" key="6">
    <source>
        <dbReference type="ARBA" id="ARBA00023136"/>
    </source>
</evidence>
<feature type="domain" description="ABC transporter" evidence="9">
    <location>
        <begin position="894"/>
        <end position="1131"/>
    </location>
</feature>
<keyword evidence="5 8" id="KW-1133">Transmembrane helix</keyword>
<dbReference type="PROSITE" id="PS00211">
    <property type="entry name" value="ABC_TRANSPORTER_1"/>
    <property type="match status" value="2"/>
</dbReference>
<dbReference type="CDD" id="cd03228">
    <property type="entry name" value="ABCC_MRP_Like"/>
    <property type="match status" value="1"/>
</dbReference>
<feature type="transmembrane region" description="Helical" evidence="8">
    <location>
        <begin position="154"/>
        <end position="174"/>
    </location>
</feature>
<dbReference type="Proteomes" id="UP000655410">
    <property type="component" value="Unassembled WGS sequence"/>
</dbReference>
<dbReference type="InterPro" id="IPR036640">
    <property type="entry name" value="ABC1_TM_sf"/>
</dbReference>
<dbReference type="Gene3D" id="1.20.1560.10">
    <property type="entry name" value="ABC transporter type 1, transmembrane domain"/>
    <property type="match status" value="2"/>
</dbReference>
<evidence type="ECO:0000256" key="8">
    <source>
        <dbReference type="SAM" id="Phobius"/>
    </source>
</evidence>
<reference evidence="12" key="1">
    <citation type="journal article" date="2019" name="Int. J. Syst. Evol. Microbiol.">
        <title>The Global Catalogue of Microorganisms (GCM) 10K type strain sequencing project: providing services to taxonomists for standard genome sequencing and annotation.</title>
        <authorList>
            <consortium name="The Broad Institute Genomics Platform"/>
            <consortium name="The Broad Institute Genome Sequencing Center for Infectious Disease"/>
            <person name="Wu L."/>
            <person name="Ma J."/>
        </authorList>
    </citation>
    <scope>NUCLEOTIDE SEQUENCE [LARGE SCALE GENOMIC DNA]</scope>
    <source>
        <strain evidence="12">CGMCC 4.7371</strain>
    </source>
</reference>
<organism evidence="11 12">
    <name type="scientific">Nocardioides phosphati</name>
    <dbReference type="NCBI Taxonomy" id="1867775"/>
    <lineage>
        <taxon>Bacteria</taxon>
        <taxon>Bacillati</taxon>
        <taxon>Actinomycetota</taxon>
        <taxon>Actinomycetes</taxon>
        <taxon>Propionibacteriales</taxon>
        <taxon>Nocardioidaceae</taxon>
        <taxon>Nocardioides</taxon>
    </lineage>
</organism>
<dbReference type="InterPro" id="IPR014216">
    <property type="entry name" value="ABC_transptr_CydD"/>
</dbReference>
<keyword evidence="4" id="KW-0067">ATP-binding</keyword>